<reference evidence="1 2" key="1">
    <citation type="journal article" date="2014" name="BMC Genomics">
        <title>Genome sequencing of four Aureobasidium pullulans varieties: biotechnological potential, stress tolerance, and description of new species.</title>
        <authorList>
            <person name="Gostin Ar C."/>
            <person name="Ohm R.A."/>
            <person name="Kogej T."/>
            <person name="Sonjak S."/>
            <person name="Turk M."/>
            <person name="Zajc J."/>
            <person name="Zalar P."/>
            <person name="Grube M."/>
            <person name="Sun H."/>
            <person name="Han J."/>
            <person name="Sharma A."/>
            <person name="Chiniquy J."/>
            <person name="Ngan C.Y."/>
            <person name="Lipzen A."/>
            <person name="Barry K."/>
            <person name="Grigoriev I.V."/>
            <person name="Gunde-Cimerman N."/>
        </authorList>
    </citation>
    <scope>NUCLEOTIDE SEQUENCE [LARGE SCALE GENOMIC DNA]</scope>
    <source>
        <strain evidence="1 2">EXF-2481</strain>
    </source>
</reference>
<dbReference type="OrthoDB" id="3884525at2759"/>
<dbReference type="AlphaFoldDB" id="A0A074YSW3"/>
<dbReference type="RefSeq" id="XP_013349354.1">
    <property type="nucleotide sequence ID" value="XM_013493900.1"/>
</dbReference>
<protein>
    <recommendedName>
        <fullName evidence="3">F-box domain-containing protein</fullName>
    </recommendedName>
</protein>
<dbReference type="OMA" id="ENGAYEM"/>
<dbReference type="InParanoid" id="A0A074YSW3"/>
<dbReference type="HOGENOM" id="CLU_490863_0_0_1"/>
<dbReference type="InterPro" id="IPR036047">
    <property type="entry name" value="F-box-like_dom_sf"/>
</dbReference>
<evidence type="ECO:0008006" key="3">
    <source>
        <dbReference type="Google" id="ProtNLM"/>
    </source>
</evidence>
<dbReference type="GeneID" id="25362916"/>
<proteinExistence type="predicted"/>
<sequence length="552" mass="63762">MGQLDSLPRELVYLILEYCQFDDCKNLRATCKYLSGLTNPRIFRTYRIAFFQSHLDRFVELSSKPEIARCIKRLVFVGDVIPQIDWVGTFEGLIDMREPWSSYSKNYIEERISEDTSRTESRLSSDDEYDYRMRILTERQDLRQAAYKEYDNMPKHTLGPEQVQYHFNQYQEYRQQQLDWGPNGLFLDALSRLPNLVSAENAKHGFADNHLHFPWSRIEKDIVINPNNWMQLHAVEVDDEEEVQVVDVLKYPIHMKHADCLLAAVKHRATTTNGSPLGNLRLVNVGGQPFLDMSEHYALPSEPNSSPIIHETRDTLPQRIIDDNIQGLSHLESLELDVSYCVPSTSRLTGVTQTWQTKQLFQEIHAILIAATKTLKVLKLHCRDDEGSWALEEHPMDAGDDTIGRLEIPTLPHLEFLRLSCTATERSLTNFLRTQSKTLRSLEIVDCDMSAGSWNSVLRQVPEIFEAGLQRIYLEGLHDEDYPRDSGDEALFEDGLDVGQGAHPHDRAILRYLLHGGEMPELDFNSWYERNRELADRGITEWEDELLDSEIP</sequence>
<organism evidence="1 2">
    <name type="scientific">Aureobasidium subglaciale (strain EXF-2481)</name>
    <name type="common">Aureobasidium pullulans var. subglaciale</name>
    <dbReference type="NCBI Taxonomy" id="1043005"/>
    <lineage>
        <taxon>Eukaryota</taxon>
        <taxon>Fungi</taxon>
        <taxon>Dikarya</taxon>
        <taxon>Ascomycota</taxon>
        <taxon>Pezizomycotina</taxon>
        <taxon>Dothideomycetes</taxon>
        <taxon>Dothideomycetidae</taxon>
        <taxon>Dothideales</taxon>
        <taxon>Saccotheciaceae</taxon>
        <taxon>Aureobasidium</taxon>
    </lineage>
</organism>
<gene>
    <name evidence="1" type="ORF">AUEXF2481DRAFT_25135</name>
</gene>
<dbReference type="Proteomes" id="UP000030641">
    <property type="component" value="Unassembled WGS sequence"/>
</dbReference>
<evidence type="ECO:0000313" key="1">
    <source>
        <dbReference type="EMBL" id="KER00854.1"/>
    </source>
</evidence>
<accession>A0A074YSW3</accession>
<dbReference type="EMBL" id="KL584749">
    <property type="protein sequence ID" value="KER00854.1"/>
    <property type="molecule type" value="Genomic_DNA"/>
</dbReference>
<evidence type="ECO:0000313" key="2">
    <source>
        <dbReference type="Proteomes" id="UP000030641"/>
    </source>
</evidence>
<keyword evidence="2" id="KW-1185">Reference proteome</keyword>
<name>A0A074YSW3_AURSE</name>
<dbReference type="STRING" id="1043005.A0A074YSW3"/>
<dbReference type="SUPFAM" id="SSF81383">
    <property type="entry name" value="F-box domain"/>
    <property type="match status" value="1"/>
</dbReference>